<proteinExistence type="inferred from homology"/>
<evidence type="ECO:0000259" key="3">
    <source>
        <dbReference type="Pfam" id="PF13556"/>
    </source>
</evidence>
<dbReference type="AlphaFoldDB" id="A0A5J4LC00"/>
<evidence type="ECO:0000259" key="2">
    <source>
        <dbReference type="Pfam" id="PF07905"/>
    </source>
</evidence>
<accession>A0A5J4LC00</accession>
<dbReference type="InterPro" id="IPR042070">
    <property type="entry name" value="PucR_C-HTH_sf"/>
</dbReference>
<feature type="domain" description="CdaR GGDEF-like" evidence="4">
    <location>
        <begin position="271"/>
        <end position="392"/>
    </location>
</feature>
<comment type="similarity">
    <text evidence="1">Belongs to the CdaR family.</text>
</comment>
<dbReference type="Pfam" id="PF17853">
    <property type="entry name" value="GGDEF_2"/>
    <property type="match status" value="1"/>
</dbReference>
<organism evidence="5 6">
    <name type="scientific">Streptomyces angustmyceticus</name>
    <dbReference type="NCBI Taxonomy" id="285578"/>
    <lineage>
        <taxon>Bacteria</taxon>
        <taxon>Bacillati</taxon>
        <taxon>Actinomycetota</taxon>
        <taxon>Actinomycetes</taxon>
        <taxon>Kitasatosporales</taxon>
        <taxon>Streptomycetaceae</taxon>
        <taxon>Streptomyces</taxon>
    </lineage>
</organism>
<evidence type="ECO:0000256" key="1">
    <source>
        <dbReference type="ARBA" id="ARBA00006754"/>
    </source>
</evidence>
<dbReference type="Gene3D" id="1.10.10.2840">
    <property type="entry name" value="PucR C-terminal helix-turn-helix domain"/>
    <property type="match status" value="1"/>
</dbReference>
<dbReference type="Pfam" id="PF13556">
    <property type="entry name" value="HTH_30"/>
    <property type="match status" value="1"/>
</dbReference>
<feature type="domain" description="Purine catabolism PurC-like" evidence="2">
    <location>
        <begin position="5"/>
        <end position="122"/>
    </location>
</feature>
<name>A0A5J4LC00_9ACTN</name>
<dbReference type="GeneID" id="96755489"/>
<gene>
    <name evidence="5" type="ORF">San01_26310</name>
</gene>
<dbReference type="PANTHER" id="PTHR33744:SF17">
    <property type="entry name" value="CONSERVED PROTEIN"/>
    <property type="match status" value="1"/>
</dbReference>
<dbReference type="InterPro" id="IPR041522">
    <property type="entry name" value="CdaR_GGDEF"/>
</dbReference>
<dbReference type="Proteomes" id="UP000325598">
    <property type="component" value="Unassembled WGS sequence"/>
</dbReference>
<dbReference type="EMBL" id="BLAG01000007">
    <property type="protein sequence ID" value="GES30144.1"/>
    <property type="molecule type" value="Genomic_DNA"/>
</dbReference>
<dbReference type="PANTHER" id="PTHR33744">
    <property type="entry name" value="CARBOHYDRATE DIACID REGULATOR"/>
    <property type="match status" value="1"/>
</dbReference>
<comment type="caution">
    <text evidence="5">The sequence shown here is derived from an EMBL/GenBank/DDBJ whole genome shotgun (WGS) entry which is preliminary data.</text>
</comment>
<keyword evidence="6" id="KW-1185">Reference proteome</keyword>
<reference evidence="5 6" key="1">
    <citation type="submission" date="2019-10" db="EMBL/GenBank/DDBJ databases">
        <title>Whole genome shotgun sequence of Streptomyces angustmyceticus NBRC 3934.</title>
        <authorList>
            <person name="Hosoyama A."/>
            <person name="Ichikawa N."/>
            <person name="Kimura A."/>
            <person name="Kitahashi Y."/>
            <person name="Komaki H."/>
            <person name="Uohara A."/>
        </authorList>
    </citation>
    <scope>NUCLEOTIDE SEQUENCE [LARGE SCALE GENOMIC DNA]</scope>
    <source>
        <strain evidence="5 6">NBRC 3934</strain>
    </source>
</reference>
<evidence type="ECO:0000313" key="5">
    <source>
        <dbReference type="EMBL" id="GES30144.1"/>
    </source>
</evidence>
<protein>
    <recommendedName>
        <fullName evidence="7">PucR family transcriptional regulator</fullName>
    </recommendedName>
</protein>
<evidence type="ECO:0008006" key="7">
    <source>
        <dbReference type="Google" id="ProtNLM"/>
    </source>
</evidence>
<dbReference type="RefSeq" id="WP_152104513.1">
    <property type="nucleotide sequence ID" value="NZ_BLAG01000007.1"/>
</dbReference>
<sequence>MHVQDLLQLASLDLTLLWGDGPLLTRQVSGVTATDLEDPARFLQPGELVLSGLVWWTPDDGRSKADRFVSALRSAGATALLAGEETHGTVPDALVDACRERGVVLLAVPAHTTFRAITEAVYLRQWGDLSRRPTEHHALPENVRTELAGLLAEDAAPDTLLDRAFAHLGGPPCYLVTATGRVIARTTAAPHLPAGQAARELTAAAGTALRIDGEAGPYDGWQLYLRGAADAPPRVLHEIAEVMAQYRHRVERRQAAGRRAADALLALVGSGPADGAALEAALHAAGLPATGPYQVVVATAGDDEGDQAVRALAEALRHSPGEPFAAGRLPGGEAAAVVRVHPTAEERLPLGEPWPGVHACRPRTPLHAGVSGPVHTAGDLDSALHQARYARAAARAGDPDGARVTSVEDLSTLGALLAGIPADVRTAFSSRVLGPLARAGSASHRMLLETLEVFLAHHGSWARTAETLHLHVNTVHYRIQRIETLTGRELSRLDHKLDLQAALLCR</sequence>
<dbReference type="InterPro" id="IPR051448">
    <property type="entry name" value="CdaR-like_regulators"/>
</dbReference>
<evidence type="ECO:0000313" key="6">
    <source>
        <dbReference type="Proteomes" id="UP000325598"/>
    </source>
</evidence>
<dbReference type="Pfam" id="PF07905">
    <property type="entry name" value="PucR"/>
    <property type="match status" value="1"/>
</dbReference>
<dbReference type="OrthoDB" id="3170447at2"/>
<evidence type="ECO:0000259" key="4">
    <source>
        <dbReference type="Pfam" id="PF17853"/>
    </source>
</evidence>
<dbReference type="InterPro" id="IPR012914">
    <property type="entry name" value="PucR_dom"/>
</dbReference>
<feature type="domain" description="PucR C-terminal helix-turn-helix" evidence="3">
    <location>
        <begin position="447"/>
        <end position="504"/>
    </location>
</feature>
<dbReference type="InterPro" id="IPR025736">
    <property type="entry name" value="PucR_C-HTH_dom"/>
</dbReference>